<dbReference type="RefSeq" id="WP_052216395.1">
    <property type="nucleotide sequence ID" value="NZ_LGTE01000001.1"/>
</dbReference>
<dbReference type="Pfam" id="PF09699">
    <property type="entry name" value="Paired_CXXCH_1"/>
    <property type="match status" value="1"/>
</dbReference>
<sequence length="353" mass="37538" precursor="true">MKKLVLISLVAGLITLMVSANAFAEEPYYHGDFAADTTGCAKCHVTHAGAAKALLIAGPKQTDFCYYCHNGILKSPYDAENGQIETSTGLHASLAGGFLKTFDFDNKVYGTDDSNTANYVYSTSVHGVENYDSNDWLNGVQIPGGSNTLTGDFRCGSCHDPHAGGTYPAAGVMPRLLKKTLPAANLNPADHQDWEFTAVAASTTGGFKSKVVTDYGVNAGVWCAGCHDLFNQTAHNAGQTQETITGKYMHRMNFVINASQVTNIQHATIDKLALADNAGAKTLTCLTCHRAHGTASSVNAGLVFPRAASYLHGDGTAASNTQRSSVLLREKNRDVCYDCHGAAQYNTPTLQAN</sequence>
<gene>
    <name evidence="4" type="ORF">Tfer_0075</name>
</gene>
<feature type="signal peptide" evidence="2">
    <location>
        <begin position="1"/>
        <end position="24"/>
    </location>
</feature>
<proteinExistence type="predicted"/>
<dbReference type="InterPro" id="IPR010177">
    <property type="entry name" value="Paired_CXXCH_1"/>
</dbReference>
<dbReference type="InterPro" id="IPR036280">
    <property type="entry name" value="Multihaem_cyt_sf"/>
</dbReference>
<organism evidence="4 5">
    <name type="scientific">Thermincola ferriacetica</name>
    <dbReference type="NCBI Taxonomy" id="281456"/>
    <lineage>
        <taxon>Bacteria</taxon>
        <taxon>Bacillati</taxon>
        <taxon>Bacillota</taxon>
        <taxon>Clostridia</taxon>
        <taxon>Eubacteriales</taxon>
        <taxon>Thermincolaceae</taxon>
        <taxon>Thermincola</taxon>
    </lineage>
</organism>
<dbReference type="EMBL" id="LGTE01000001">
    <property type="protein sequence ID" value="KNZ71005.1"/>
    <property type="molecule type" value="Genomic_DNA"/>
</dbReference>
<dbReference type="PANTHER" id="PTHR35038">
    <property type="entry name" value="DISSIMILATORY SULFITE REDUCTASE SIRA"/>
    <property type="match status" value="1"/>
</dbReference>
<dbReference type="InterPro" id="IPR023119">
    <property type="entry name" value="Multihaem_cyt_PRC_cyt_su-like"/>
</dbReference>
<feature type="chain" id="PRO_5005568633" evidence="2">
    <location>
        <begin position="25"/>
        <end position="353"/>
    </location>
</feature>
<dbReference type="NCBIfam" id="TIGR01905">
    <property type="entry name" value="paired_CXXCH_1"/>
    <property type="match status" value="1"/>
</dbReference>
<dbReference type="AlphaFoldDB" id="A0A0L6W663"/>
<dbReference type="Proteomes" id="UP000037175">
    <property type="component" value="Unassembled WGS sequence"/>
</dbReference>
<evidence type="ECO:0000313" key="5">
    <source>
        <dbReference type="Proteomes" id="UP000037175"/>
    </source>
</evidence>
<keyword evidence="5" id="KW-1185">Reference proteome</keyword>
<reference evidence="5" key="1">
    <citation type="submission" date="2015-07" db="EMBL/GenBank/DDBJ databases">
        <title>Complete Genome of Thermincola ferriacetica strain Z-0001T.</title>
        <authorList>
            <person name="Lusk B."/>
            <person name="Badalamenti J.P."/>
            <person name="Parameswaran P."/>
            <person name="Bond D.R."/>
            <person name="Torres C.I."/>
        </authorList>
    </citation>
    <scope>NUCLEOTIDE SEQUENCE [LARGE SCALE GENOMIC DNA]</scope>
    <source>
        <strain evidence="5">Z-0001</strain>
    </source>
</reference>
<dbReference type="SUPFAM" id="SSF48695">
    <property type="entry name" value="Multiheme cytochromes"/>
    <property type="match status" value="1"/>
</dbReference>
<dbReference type="Gene3D" id="1.10.468.10">
    <property type="entry name" value="Photosynthetic Reaction Center, subunit C, domain 2"/>
    <property type="match status" value="1"/>
</dbReference>
<accession>A0A0L6W663</accession>
<dbReference type="InterPro" id="IPR051829">
    <property type="entry name" value="Multiheme_Cytochr_ET"/>
</dbReference>
<name>A0A0L6W663_9FIRM</name>
<comment type="caution">
    <text evidence="4">The sequence shown here is derived from an EMBL/GenBank/DDBJ whole genome shotgun (WGS) entry which is preliminary data.</text>
</comment>
<evidence type="ECO:0000256" key="1">
    <source>
        <dbReference type="ARBA" id="ARBA00022729"/>
    </source>
</evidence>
<keyword evidence="1 2" id="KW-0732">Signal</keyword>
<protein>
    <submittedName>
        <fullName evidence="4">Putative multiheme cytochrome c</fullName>
    </submittedName>
</protein>
<feature type="domain" description="Doubled CXXCH motif" evidence="3">
    <location>
        <begin position="30"/>
        <end position="70"/>
    </location>
</feature>
<evidence type="ECO:0000313" key="4">
    <source>
        <dbReference type="EMBL" id="KNZ71005.1"/>
    </source>
</evidence>
<evidence type="ECO:0000256" key="2">
    <source>
        <dbReference type="SAM" id="SignalP"/>
    </source>
</evidence>
<evidence type="ECO:0000259" key="3">
    <source>
        <dbReference type="Pfam" id="PF09699"/>
    </source>
</evidence>